<name>A0ABP0ISV2_9DINO</name>
<comment type="caution">
    <text evidence="1">The sequence shown here is derived from an EMBL/GenBank/DDBJ whole genome shotgun (WGS) entry which is preliminary data.</text>
</comment>
<dbReference type="InterPro" id="IPR010736">
    <property type="entry name" value="SHIPPO-rpt"/>
</dbReference>
<proteinExistence type="predicted"/>
<dbReference type="Pfam" id="PF07004">
    <property type="entry name" value="SHIPPO-rpt"/>
    <property type="match status" value="1"/>
</dbReference>
<dbReference type="EMBL" id="CAXAMN010003447">
    <property type="protein sequence ID" value="CAK9004645.1"/>
    <property type="molecule type" value="Genomic_DNA"/>
</dbReference>
<gene>
    <name evidence="1" type="ORF">CCMP2556_LOCUS7755</name>
</gene>
<keyword evidence="2" id="KW-1185">Reference proteome</keyword>
<reference evidence="1 2" key="1">
    <citation type="submission" date="2024-02" db="EMBL/GenBank/DDBJ databases">
        <authorList>
            <person name="Chen Y."/>
            <person name="Shah S."/>
            <person name="Dougan E. K."/>
            <person name="Thang M."/>
            <person name="Chan C."/>
        </authorList>
    </citation>
    <scope>NUCLEOTIDE SEQUENCE [LARGE SCALE GENOMIC DNA]</scope>
</reference>
<protein>
    <submittedName>
        <fullName evidence="1">Uncharacterized protein</fullName>
    </submittedName>
</protein>
<accession>A0ABP0ISV2</accession>
<dbReference type="Proteomes" id="UP001642484">
    <property type="component" value="Unassembled WGS sequence"/>
</dbReference>
<evidence type="ECO:0000313" key="1">
    <source>
        <dbReference type="EMBL" id="CAK9004645.1"/>
    </source>
</evidence>
<sequence length="531" mass="57289">MILDSSEEEDEQEAEEEEPIDFAAEAAKTAARSLARSASQTYTKTLLPRCIEASSDPELQAQQLKALEAHADRHPEMARAKPAQPPPAPPDSSPHSEEVSHNPSPKSHISPKSAHTSPKSAISISPASPSSNAPDSPSERPKKAAQRGTSMKTTEKREKSTTSPKSSKVQGADKGISPAKTPKVKKVAPKKEAQKPVPVASQDAAGETSDEALVRTETTLMIRSSPKATFNSSSLTRLPSGTWRGPVESSGNDREMFLRSLSKHESMPLITFRPRRGKDLWVTNVSNPAPDTYPCLDERLRCTSKYEAPRQVSFGFSRKGSRWPANAEQKPGPGAHSLVNFERFKFADPVRHSFGGAPRCRPNPIRDSGPGPGAYGIQKSADEEGPAVTMTGKFRKRGVLNYDDPGPGAYDPSDVLCAPTQPSVGFATALRQDFYPKEDKGIPAPGTYVTKPMPVGSENLAFSMSGKWRKNDLTAHLYAGPGPGFYNHGSSFGYRSTWQPKPPKPPPIIAPPPMKPQSESVGEAMEVVKAA</sequence>
<evidence type="ECO:0000313" key="2">
    <source>
        <dbReference type="Proteomes" id="UP001642484"/>
    </source>
</evidence>
<organism evidence="1 2">
    <name type="scientific">Durusdinium trenchii</name>
    <dbReference type="NCBI Taxonomy" id="1381693"/>
    <lineage>
        <taxon>Eukaryota</taxon>
        <taxon>Sar</taxon>
        <taxon>Alveolata</taxon>
        <taxon>Dinophyceae</taxon>
        <taxon>Suessiales</taxon>
        <taxon>Symbiodiniaceae</taxon>
        <taxon>Durusdinium</taxon>
    </lineage>
</organism>